<organism evidence="2">
    <name type="scientific">Brugia malayi</name>
    <name type="common">Filarial nematode worm</name>
    <dbReference type="NCBI Taxonomy" id="6279"/>
    <lineage>
        <taxon>Eukaryota</taxon>
        <taxon>Metazoa</taxon>
        <taxon>Ecdysozoa</taxon>
        <taxon>Nematoda</taxon>
        <taxon>Chromadorea</taxon>
        <taxon>Rhabditida</taxon>
        <taxon>Spirurina</taxon>
        <taxon>Spiruromorpha</taxon>
        <taxon>Filarioidea</taxon>
        <taxon>Onchocercidae</taxon>
        <taxon>Brugia</taxon>
    </lineage>
</organism>
<feature type="chain" id="PRO_5023920429" evidence="1">
    <location>
        <begin position="24"/>
        <end position="263"/>
    </location>
</feature>
<reference evidence="3" key="1">
    <citation type="journal article" date="2007" name="Science">
        <title>Draft genome of the filarial nematode parasite Brugia malayi.</title>
        <authorList>
            <person name="Ghedin E."/>
            <person name="Wang S."/>
            <person name="Spiro D."/>
            <person name="Caler E."/>
            <person name="Zhao Q."/>
            <person name="Crabtree J."/>
            <person name="Allen J.E."/>
            <person name="Delcher A.L."/>
            <person name="Guiliano D.B."/>
            <person name="Miranda-Saavedra D."/>
            <person name="Angiuoli S.V."/>
            <person name="Creasy T."/>
            <person name="Amedeo P."/>
            <person name="Haas B."/>
            <person name="El-Sayed N.M."/>
            <person name="Wortman J.R."/>
            <person name="Feldblyum T."/>
            <person name="Tallon L."/>
            <person name="Schatz M."/>
            <person name="Shumway M."/>
            <person name="Koo H."/>
            <person name="Salzberg S.L."/>
            <person name="Schobel S."/>
            <person name="Pertea M."/>
            <person name="Pop M."/>
            <person name="White O."/>
            <person name="Barton G.J."/>
            <person name="Carlow C.K."/>
            <person name="Crawford M.J."/>
            <person name="Daub J."/>
            <person name="Dimmic M.W."/>
            <person name="Estes C.F."/>
            <person name="Foster J.M."/>
            <person name="Ganatra M."/>
            <person name="Gregory W.F."/>
            <person name="Johnson N.M."/>
            <person name="Jin J."/>
            <person name="Komuniecki R."/>
            <person name="Korf I."/>
            <person name="Kumar S."/>
            <person name="Laney S."/>
            <person name="Li B.W."/>
            <person name="Li W."/>
            <person name="Lindblom T.H."/>
            <person name="Lustigman S."/>
            <person name="Ma D."/>
            <person name="Maina C.V."/>
            <person name="Martin D.M."/>
            <person name="McCarter J.P."/>
            <person name="McReynolds L."/>
            <person name="Mitreva M."/>
            <person name="Nutman T.B."/>
            <person name="Parkinson J."/>
            <person name="Peregrin-Alvarez J.M."/>
            <person name="Poole C."/>
            <person name="Ren Q."/>
            <person name="Saunders L."/>
            <person name="Sluder A.E."/>
            <person name="Smith K."/>
            <person name="Stanke M."/>
            <person name="Unnasch T.R."/>
            <person name="Ware J."/>
            <person name="Wei A.D."/>
            <person name="Weil G."/>
            <person name="Williams D.J."/>
            <person name="Zhang Y."/>
            <person name="Williams S.A."/>
            <person name="Fraser-Liggett C."/>
            <person name="Slatko B."/>
            <person name="Blaxter M.L."/>
            <person name="Scott A.L."/>
        </authorList>
    </citation>
    <scope>NUCLEOTIDE SEQUENCE</scope>
    <source>
        <strain evidence="3">FR3</strain>
    </source>
</reference>
<name>A0A4E9ER92_BRUMA</name>
<dbReference type="RefSeq" id="XP_042929398.1">
    <property type="nucleotide sequence ID" value="XM_043073464.1"/>
</dbReference>
<evidence type="ECO:0000313" key="2">
    <source>
        <dbReference type="EMBL" id="VIO86299.1"/>
    </source>
</evidence>
<dbReference type="CTD" id="6103011"/>
<protein>
    <submittedName>
        <fullName evidence="4">Bm2773</fullName>
    </submittedName>
</protein>
<feature type="signal peptide" evidence="1">
    <location>
        <begin position="1"/>
        <end position="23"/>
    </location>
</feature>
<keyword evidence="3" id="KW-1185">Reference proteome</keyword>
<dbReference type="AlphaFoldDB" id="A0A4E9ER92"/>
<dbReference type="GeneID" id="6103011"/>
<evidence type="ECO:0000256" key="1">
    <source>
        <dbReference type="SAM" id="SignalP"/>
    </source>
</evidence>
<proteinExistence type="predicted"/>
<sequence>MQCIHRPILLIVAPVLFWNSVNARRIFAIDSECTSCSYYTTHICISPFLYSEHLVNSIEKQISSRFEPCLNGSQRETERPSRSTEIMGKRGTMIVAMVECSSRQNWSELADMASVKWADKLSCHFDALIVLFHQSKLIPVLSVRRNTSTLWRQLQLRSYQLRGKYGSGEAEQLVDELLSVMDVRARQPTVSTMGEGSKDREHVPNWAFVVIIVSVLLSAVAFYIGTCINKKTSWRPFNNGKPKTTGKRRLWGAGFSGGIWGAS</sequence>
<reference evidence="2" key="2">
    <citation type="submission" date="2019-04" db="EMBL/GenBank/DDBJ databases">
        <authorList>
            <person name="Howe K."/>
            <person name="Paulini M."/>
            <person name="Williams G."/>
        </authorList>
    </citation>
    <scope>NUCLEOTIDE SEQUENCE [LARGE SCALE GENOMIC DNA]</scope>
    <source>
        <strain evidence="2">FR3</strain>
    </source>
</reference>
<dbReference type="EMBL" id="CAAKNF010000196">
    <property type="protein sequence ID" value="VIO86299.1"/>
    <property type="molecule type" value="Genomic_DNA"/>
</dbReference>
<dbReference type="Proteomes" id="UP000006672">
    <property type="component" value="Unassembled WGS sequence"/>
</dbReference>
<dbReference type="WBParaSite" id="Bm2773a.1">
    <property type="protein sequence ID" value="Bm2773a.1"/>
    <property type="gene ID" value="WBGene00223034"/>
</dbReference>
<evidence type="ECO:0000313" key="3">
    <source>
        <dbReference type="Proteomes" id="UP000006672"/>
    </source>
</evidence>
<gene>
    <name evidence="2 4" type="primary">Bm2773</name>
    <name evidence="2" type="ORF">BM_BM2773</name>
</gene>
<reference evidence="4" key="3">
    <citation type="submission" date="2019-12" db="UniProtKB">
        <authorList>
            <consortium name="WormBaseParasite"/>
        </authorList>
    </citation>
    <scope>IDENTIFICATION</scope>
</reference>
<keyword evidence="1" id="KW-0732">Signal</keyword>
<dbReference type="OrthoDB" id="5816910at2759"/>
<accession>A0A5S6PIH8</accession>
<evidence type="ECO:0000313" key="4">
    <source>
        <dbReference type="WBParaSite" id="Bm2773a.1"/>
    </source>
</evidence>
<accession>A0A4E9ER92</accession>